<comment type="caution">
    <text evidence="11">The sequence shown here is derived from an EMBL/GenBank/DDBJ whole genome shotgun (WGS) entry which is preliminary data.</text>
</comment>
<dbReference type="InterPro" id="IPR005825">
    <property type="entry name" value="Ribosomal_uL24_CS"/>
</dbReference>
<dbReference type="HAMAP" id="MF_01326_B">
    <property type="entry name" value="Ribosomal_uL24_B"/>
    <property type="match status" value="1"/>
</dbReference>
<dbReference type="AlphaFoldDB" id="A0AA39FIB1"/>
<evidence type="ECO:0000256" key="5">
    <source>
        <dbReference type="ARBA" id="ARBA00023128"/>
    </source>
</evidence>
<accession>A0AA39FIB1</accession>
<dbReference type="GO" id="GO:0003723">
    <property type="term" value="F:RNA binding"/>
    <property type="evidence" value="ECO:0007669"/>
    <property type="project" value="InterPro"/>
</dbReference>
<dbReference type="GO" id="GO:0005840">
    <property type="term" value="C:ribosome"/>
    <property type="evidence" value="ECO:0007669"/>
    <property type="project" value="UniProtKB-KW"/>
</dbReference>
<keyword evidence="5" id="KW-0496">Mitochondrion</keyword>
<dbReference type="GO" id="GO:0005739">
    <property type="term" value="C:mitochondrion"/>
    <property type="evidence" value="ECO:0007669"/>
    <property type="project" value="UniProtKB-SubCell"/>
</dbReference>
<dbReference type="EMBL" id="JAQQBS010000004">
    <property type="protein sequence ID" value="KAK0170023.1"/>
    <property type="molecule type" value="Genomic_DNA"/>
</dbReference>
<dbReference type="NCBIfam" id="TIGR01079">
    <property type="entry name" value="rplX_bact"/>
    <property type="match status" value="1"/>
</dbReference>
<dbReference type="CDD" id="cd06089">
    <property type="entry name" value="KOW_RPL26"/>
    <property type="match status" value="1"/>
</dbReference>
<dbReference type="Pfam" id="PF17136">
    <property type="entry name" value="ribosomal_L24"/>
    <property type="match status" value="1"/>
</dbReference>
<feature type="domain" description="KOW" evidence="10">
    <location>
        <begin position="92"/>
        <end position="119"/>
    </location>
</feature>
<dbReference type="SMART" id="SM00739">
    <property type="entry name" value="KOW"/>
    <property type="match status" value="1"/>
</dbReference>
<dbReference type="GO" id="GO:0006412">
    <property type="term" value="P:translation"/>
    <property type="evidence" value="ECO:0007669"/>
    <property type="project" value="InterPro"/>
</dbReference>
<evidence type="ECO:0000256" key="2">
    <source>
        <dbReference type="ARBA" id="ARBA00010618"/>
    </source>
</evidence>
<reference evidence="11" key="1">
    <citation type="journal article" date="2023" name="bioRxiv">
        <title>Scaffold-level genome assemblies of two parasitoid biocontrol wasps reveal the parthenogenesis mechanism and an associated novel virus.</title>
        <authorList>
            <person name="Inwood S."/>
            <person name="Skelly J."/>
            <person name="Guhlin J."/>
            <person name="Harrop T."/>
            <person name="Goldson S."/>
            <person name="Dearden P."/>
        </authorList>
    </citation>
    <scope>NUCLEOTIDE SEQUENCE</scope>
    <source>
        <strain evidence="11">Irish</strain>
        <tissue evidence="11">Whole body</tissue>
    </source>
</reference>
<protein>
    <recommendedName>
        <fullName evidence="7">Large ribosomal subunit protein uL24m</fullName>
    </recommendedName>
    <alternativeName>
        <fullName evidence="8">39S ribosomal protein L24, mitochondrial</fullName>
    </alternativeName>
</protein>
<dbReference type="Proteomes" id="UP001168990">
    <property type="component" value="Unassembled WGS sequence"/>
</dbReference>
<dbReference type="InterPro" id="IPR014722">
    <property type="entry name" value="Rib_uL2_dom2"/>
</dbReference>
<evidence type="ECO:0000313" key="12">
    <source>
        <dbReference type="Proteomes" id="UP001168990"/>
    </source>
</evidence>
<dbReference type="PROSITE" id="PS01108">
    <property type="entry name" value="RIBOSOMAL_L24"/>
    <property type="match status" value="1"/>
</dbReference>
<dbReference type="SUPFAM" id="SSF50104">
    <property type="entry name" value="Translation proteins SH3-like domain"/>
    <property type="match status" value="1"/>
</dbReference>
<dbReference type="FunFam" id="2.30.30.30:FF:000032">
    <property type="entry name" value="39S ribosomal protein L24, mitochondrial"/>
    <property type="match status" value="1"/>
</dbReference>
<keyword evidence="12" id="KW-1185">Reference proteome</keyword>
<dbReference type="Pfam" id="PF00467">
    <property type="entry name" value="KOW"/>
    <property type="match status" value="1"/>
</dbReference>
<evidence type="ECO:0000256" key="6">
    <source>
        <dbReference type="ARBA" id="ARBA00023274"/>
    </source>
</evidence>
<evidence type="ECO:0000256" key="8">
    <source>
        <dbReference type="ARBA" id="ARBA00035357"/>
    </source>
</evidence>
<dbReference type="Gene3D" id="2.30.30.30">
    <property type="match status" value="1"/>
</dbReference>
<dbReference type="GO" id="GO:0003735">
    <property type="term" value="F:structural constituent of ribosome"/>
    <property type="evidence" value="ECO:0007669"/>
    <property type="project" value="InterPro"/>
</dbReference>
<evidence type="ECO:0000256" key="3">
    <source>
        <dbReference type="ARBA" id="ARBA00022946"/>
    </source>
</evidence>
<gene>
    <name evidence="11" type="ORF">PV328_010637</name>
</gene>
<keyword evidence="3" id="KW-0809">Transit peptide</keyword>
<name>A0AA39FIB1_9HYME</name>
<comment type="similarity">
    <text evidence="2 9">Belongs to the universal ribosomal protein uL24 family.</text>
</comment>
<evidence type="ECO:0000256" key="9">
    <source>
        <dbReference type="RuleBase" id="RU003477"/>
    </source>
</evidence>
<evidence type="ECO:0000313" key="11">
    <source>
        <dbReference type="EMBL" id="KAK0170023.1"/>
    </source>
</evidence>
<evidence type="ECO:0000259" key="10">
    <source>
        <dbReference type="SMART" id="SM00739"/>
    </source>
</evidence>
<comment type="subcellular location">
    <subcellularLocation>
        <location evidence="1">Mitochondrion</location>
    </subcellularLocation>
</comment>
<dbReference type="InterPro" id="IPR008991">
    <property type="entry name" value="Translation_prot_SH3-like_sf"/>
</dbReference>
<sequence>MRKLSVRIKYNILDHVAEWSKKYANLPDRYIKRAMEQVYYKTPNDVRYLPRTVQRTKWLFDKHRPWTNEFYMDNFPGKKFAPIAVEPIKDWSFFRGDRVEVLTGRDKGKHGIVIQIIQERNWVIVEGLNTKLVPMGKTKDFPGVIILEEKPLLVTTEVALVDPSDLQPTKIEWRYTEEGEKVRVSVRTGRVIPIPITNQETIDYKLPHLYKEQDKDTPKKVVEKITFKPELKTFEMDIMDKMGIKEDRIPKKTYWY</sequence>
<evidence type="ECO:0000256" key="1">
    <source>
        <dbReference type="ARBA" id="ARBA00004173"/>
    </source>
</evidence>
<evidence type="ECO:0000256" key="4">
    <source>
        <dbReference type="ARBA" id="ARBA00022980"/>
    </source>
</evidence>
<dbReference type="PANTHER" id="PTHR12903">
    <property type="entry name" value="MITOCHONDRIAL RIBOSOMAL PROTEIN L24"/>
    <property type="match status" value="1"/>
</dbReference>
<keyword evidence="6 9" id="KW-0687">Ribonucleoprotein</keyword>
<dbReference type="InterPro" id="IPR003256">
    <property type="entry name" value="Ribosomal_uL24"/>
</dbReference>
<dbReference type="InterPro" id="IPR057264">
    <property type="entry name" value="Ribosomal_uL24_C"/>
</dbReference>
<dbReference type="InterPro" id="IPR041988">
    <property type="entry name" value="Ribosomal_uL24_KOW"/>
</dbReference>
<evidence type="ECO:0000256" key="7">
    <source>
        <dbReference type="ARBA" id="ARBA00035283"/>
    </source>
</evidence>
<keyword evidence="4 9" id="KW-0689">Ribosomal protein</keyword>
<reference evidence="11" key="2">
    <citation type="submission" date="2023-03" db="EMBL/GenBank/DDBJ databases">
        <authorList>
            <person name="Inwood S.N."/>
            <person name="Skelly J.G."/>
            <person name="Guhlin J."/>
            <person name="Harrop T.W.R."/>
            <person name="Goldson S.G."/>
            <person name="Dearden P.K."/>
        </authorList>
    </citation>
    <scope>NUCLEOTIDE SEQUENCE</scope>
    <source>
        <strain evidence="11">Irish</strain>
        <tissue evidence="11">Whole body</tissue>
    </source>
</reference>
<proteinExistence type="inferred from homology"/>
<dbReference type="InterPro" id="IPR005824">
    <property type="entry name" value="KOW"/>
</dbReference>
<organism evidence="11 12">
    <name type="scientific">Microctonus aethiopoides</name>
    <dbReference type="NCBI Taxonomy" id="144406"/>
    <lineage>
        <taxon>Eukaryota</taxon>
        <taxon>Metazoa</taxon>
        <taxon>Ecdysozoa</taxon>
        <taxon>Arthropoda</taxon>
        <taxon>Hexapoda</taxon>
        <taxon>Insecta</taxon>
        <taxon>Pterygota</taxon>
        <taxon>Neoptera</taxon>
        <taxon>Endopterygota</taxon>
        <taxon>Hymenoptera</taxon>
        <taxon>Apocrita</taxon>
        <taxon>Ichneumonoidea</taxon>
        <taxon>Braconidae</taxon>
        <taxon>Euphorinae</taxon>
        <taxon>Microctonus</taxon>
    </lineage>
</organism>
<dbReference type="GO" id="GO:1990904">
    <property type="term" value="C:ribonucleoprotein complex"/>
    <property type="evidence" value="ECO:0007669"/>
    <property type="project" value="UniProtKB-KW"/>
</dbReference>